<gene>
    <name evidence="2" type="ORF">QTJ16_007011</name>
</gene>
<dbReference type="PANTHER" id="PTHR11060:SF0">
    <property type="entry name" value="PROTEIN MEMO1"/>
    <property type="match status" value="1"/>
</dbReference>
<dbReference type="Pfam" id="PF01875">
    <property type="entry name" value="Memo"/>
    <property type="match status" value="1"/>
</dbReference>
<proteinExistence type="inferred from homology"/>
<evidence type="ECO:0000313" key="3">
    <source>
        <dbReference type="Proteomes" id="UP001285354"/>
    </source>
</evidence>
<organism evidence="2 3">
    <name type="scientific">Diplocarpon rosae</name>
    <dbReference type="NCBI Taxonomy" id="946125"/>
    <lineage>
        <taxon>Eukaryota</taxon>
        <taxon>Fungi</taxon>
        <taxon>Dikarya</taxon>
        <taxon>Ascomycota</taxon>
        <taxon>Pezizomycotina</taxon>
        <taxon>Leotiomycetes</taxon>
        <taxon>Helotiales</taxon>
        <taxon>Drepanopezizaceae</taxon>
        <taxon>Diplocarpon</taxon>
    </lineage>
</organism>
<dbReference type="PANTHER" id="PTHR11060">
    <property type="entry name" value="PROTEIN MEMO1"/>
    <property type="match status" value="1"/>
</dbReference>
<comment type="caution">
    <text evidence="2">The sequence shown here is derived from an EMBL/GenBank/DDBJ whole genome shotgun (WGS) entry which is preliminary data.</text>
</comment>
<dbReference type="HAMAP" id="MF_00055">
    <property type="entry name" value="MEMO1"/>
    <property type="match status" value="1"/>
</dbReference>
<accession>A0AAD9SU92</accession>
<evidence type="ECO:0000313" key="2">
    <source>
        <dbReference type="EMBL" id="KAK2623830.1"/>
    </source>
</evidence>
<reference evidence="2" key="1">
    <citation type="submission" date="2023-06" db="EMBL/GenBank/DDBJ databases">
        <title>Draft genome of Marssonina rosae.</title>
        <authorList>
            <person name="Cheng Q."/>
        </authorList>
    </citation>
    <scope>NUCLEOTIDE SEQUENCE</scope>
    <source>
        <strain evidence="2">R4</strain>
    </source>
</reference>
<dbReference type="Proteomes" id="UP001285354">
    <property type="component" value="Unassembled WGS sequence"/>
</dbReference>
<dbReference type="NCBIfam" id="TIGR04336">
    <property type="entry name" value="AmmeMemoSam_B"/>
    <property type="match status" value="1"/>
</dbReference>
<protein>
    <submittedName>
        <fullName evidence="2">Uncharacterized protein</fullName>
    </submittedName>
</protein>
<dbReference type="Gene3D" id="3.40.830.10">
    <property type="entry name" value="LigB-like"/>
    <property type="match status" value="1"/>
</dbReference>
<comment type="similarity">
    <text evidence="1">Belongs to the MEMO1 family.</text>
</comment>
<name>A0AAD9SU92_9HELO</name>
<dbReference type="EMBL" id="JAUBYV010000012">
    <property type="protein sequence ID" value="KAK2623830.1"/>
    <property type="molecule type" value="Genomic_DNA"/>
</dbReference>
<sequence length="334" mass="35968">MSTRFASHAGSWYSSARDTLSGELDHWLAQVPASIDGTELPVPGARIIIAPYTRHAGYSYSGPAAAWAYKSLDLSKAKRIFLLGPSHALYLPGCALSKHSAYATPLGDLAIDTSTVKKLQDAGQFDKMSTSADETEHSLEMHLPYIFKMCSQFFNSAADFPPIVPILVGSTNASAEKLYGEILAPYLADPTSVFVVSSDFCHWGLRFQYTYYLPAPSSPAAAGTAGGYSLKNRDKNPTDPLIHESIARLDKLAMDAIETGKHDELLANLADTGNTVCGRHPIGVIMAAIEVLEKDGQVSGAGLGRFKFVRYERSSEVEEIGDSSVSYASAYAVL</sequence>
<dbReference type="CDD" id="cd07361">
    <property type="entry name" value="MEMO_like"/>
    <property type="match status" value="1"/>
</dbReference>
<evidence type="ECO:0000256" key="1">
    <source>
        <dbReference type="ARBA" id="ARBA00006315"/>
    </source>
</evidence>
<dbReference type="AlphaFoldDB" id="A0AAD9SU92"/>
<keyword evidence="3" id="KW-1185">Reference proteome</keyword>
<dbReference type="InterPro" id="IPR002737">
    <property type="entry name" value="MEMO1_fam"/>
</dbReference>